<reference evidence="2 3" key="1">
    <citation type="submission" date="2016-05" db="EMBL/GenBank/DDBJ databases">
        <title>A degradative enzymes factory behind the ericoid mycorrhizal symbiosis.</title>
        <authorList>
            <consortium name="DOE Joint Genome Institute"/>
            <person name="Martino E."/>
            <person name="Morin E."/>
            <person name="Grelet G."/>
            <person name="Kuo A."/>
            <person name="Kohler A."/>
            <person name="Daghino S."/>
            <person name="Barry K."/>
            <person name="Choi C."/>
            <person name="Cichocki N."/>
            <person name="Clum A."/>
            <person name="Copeland A."/>
            <person name="Hainaut M."/>
            <person name="Haridas S."/>
            <person name="Labutti K."/>
            <person name="Lindquist E."/>
            <person name="Lipzen A."/>
            <person name="Khouja H.-R."/>
            <person name="Murat C."/>
            <person name="Ohm R."/>
            <person name="Olson A."/>
            <person name="Spatafora J."/>
            <person name="Veneault-Fourrey C."/>
            <person name="Henrissat B."/>
            <person name="Grigoriev I."/>
            <person name="Martin F."/>
            <person name="Perotto S."/>
        </authorList>
    </citation>
    <scope>NUCLEOTIDE SEQUENCE [LARGE SCALE GENOMIC DNA]</scope>
    <source>
        <strain evidence="2 3">UAMH 7357</strain>
    </source>
</reference>
<dbReference type="EMBL" id="KZ613478">
    <property type="protein sequence ID" value="PMD22239.1"/>
    <property type="molecule type" value="Genomic_DNA"/>
</dbReference>
<protein>
    <recommendedName>
        <fullName evidence="1">Protein kinase domain-containing protein</fullName>
    </recommendedName>
</protein>
<dbReference type="GO" id="GO:0004674">
    <property type="term" value="F:protein serine/threonine kinase activity"/>
    <property type="evidence" value="ECO:0007669"/>
    <property type="project" value="TreeGrafter"/>
</dbReference>
<dbReference type="SUPFAM" id="SSF56112">
    <property type="entry name" value="Protein kinase-like (PK-like)"/>
    <property type="match status" value="1"/>
</dbReference>
<dbReference type="OrthoDB" id="4062651at2759"/>
<dbReference type="InterPro" id="IPR051681">
    <property type="entry name" value="Ser/Thr_Kinases-Pseudokinases"/>
</dbReference>
<accession>A0A2J6Q7J4</accession>
<evidence type="ECO:0000259" key="1">
    <source>
        <dbReference type="PROSITE" id="PS50011"/>
    </source>
</evidence>
<sequence>MEPCVDMFRSIIYPTAAFELDLFPEQNSNDISPPWLESDLNPKNRVDSLDAGQHTKWSIHGCGADGTRFFALPHFARSKGPLRIDLYISEQKYHREAVSDVFNSGVAISCARERLVDLPICRHLVRALDVWSASQPNFKKVYMEMPFGSFIVIDRMSVDIREMTIHLVPVYEVELQWLSIPKLQEKWKIPSSRWPESIDISQLETVVQLQETITLVRLSCKPSSDTFVFKSTTDEVRFLYDELRALLEMEGHPNILPKPHYIVTKKCAFGGKVGVCGFIMEYHLAGTLRDVLWRTHGSETLSLRDRMRWAKQLVSALQHINKSELGFYSDLKPTNILMVASNEARDMDILLIDFEQRCSWYSWSPPEVYYIEYIQYLARERPDVLDGKFKSLLDDYLAILGQPPSVADVKGHYTNHRLPWLILNPLEQERAQVFMLGKILWCLFEGVGSVNSVPTAETFREPECDQSFPEFRRTPLYLRSLIRRCTAGAIEWRGRFPLVVRKGMKLFPRGRTGSCGEKVGNARETQETARLWWSEEVGEAVRFIEARKRKAAGIANNEDLAILAFLEERPDLQEIATALSEIEDAVL</sequence>
<feature type="domain" description="Protein kinase" evidence="1">
    <location>
        <begin position="192"/>
        <end position="507"/>
    </location>
</feature>
<dbReference type="Pfam" id="PF00069">
    <property type="entry name" value="Pkinase"/>
    <property type="match status" value="1"/>
</dbReference>
<keyword evidence="3" id="KW-1185">Reference proteome</keyword>
<dbReference type="Proteomes" id="UP000235672">
    <property type="component" value="Unassembled WGS sequence"/>
</dbReference>
<gene>
    <name evidence="2" type="ORF">NA56DRAFT_644938</name>
</gene>
<organism evidence="2 3">
    <name type="scientific">Hyaloscypha hepaticicola</name>
    <dbReference type="NCBI Taxonomy" id="2082293"/>
    <lineage>
        <taxon>Eukaryota</taxon>
        <taxon>Fungi</taxon>
        <taxon>Dikarya</taxon>
        <taxon>Ascomycota</taxon>
        <taxon>Pezizomycotina</taxon>
        <taxon>Leotiomycetes</taxon>
        <taxon>Helotiales</taxon>
        <taxon>Hyaloscyphaceae</taxon>
        <taxon>Hyaloscypha</taxon>
    </lineage>
</organism>
<evidence type="ECO:0000313" key="3">
    <source>
        <dbReference type="Proteomes" id="UP000235672"/>
    </source>
</evidence>
<dbReference type="AlphaFoldDB" id="A0A2J6Q7J4"/>
<name>A0A2J6Q7J4_9HELO</name>
<dbReference type="InterPro" id="IPR011009">
    <property type="entry name" value="Kinase-like_dom_sf"/>
</dbReference>
<dbReference type="PANTHER" id="PTHR44329:SF289">
    <property type="entry name" value="SERINE_THREONINE-PROTEIN KINASE VIK"/>
    <property type="match status" value="1"/>
</dbReference>
<dbReference type="PANTHER" id="PTHR44329">
    <property type="entry name" value="SERINE/THREONINE-PROTEIN KINASE TNNI3K-RELATED"/>
    <property type="match status" value="1"/>
</dbReference>
<dbReference type="PROSITE" id="PS50011">
    <property type="entry name" value="PROTEIN_KINASE_DOM"/>
    <property type="match status" value="1"/>
</dbReference>
<dbReference type="STRING" id="1745343.A0A2J6Q7J4"/>
<dbReference type="GO" id="GO:0005524">
    <property type="term" value="F:ATP binding"/>
    <property type="evidence" value="ECO:0007669"/>
    <property type="project" value="InterPro"/>
</dbReference>
<dbReference type="Gene3D" id="1.10.510.10">
    <property type="entry name" value="Transferase(Phosphotransferase) domain 1"/>
    <property type="match status" value="1"/>
</dbReference>
<dbReference type="InterPro" id="IPR000719">
    <property type="entry name" value="Prot_kinase_dom"/>
</dbReference>
<evidence type="ECO:0000313" key="2">
    <source>
        <dbReference type="EMBL" id="PMD22239.1"/>
    </source>
</evidence>
<proteinExistence type="predicted"/>